<dbReference type="EMBL" id="JAUSVS010000002">
    <property type="protein sequence ID" value="MDQ0463842.1"/>
    <property type="molecule type" value="Genomic_DNA"/>
</dbReference>
<dbReference type="PIRSF" id="PIRSF009320">
    <property type="entry name" value="Nuc_binding_HP_1000"/>
    <property type="match status" value="1"/>
</dbReference>
<dbReference type="Proteomes" id="UP001228905">
    <property type="component" value="Unassembled WGS sequence"/>
</dbReference>
<gene>
    <name evidence="2" type="ORF">QO010_001613</name>
</gene>
<dbReference type="PANTHER" id="PTHR13696:SF96">
    <property type="entry name" value="COBQ_COBB_MIND_PARA NUCLEOTIDE BINDING DOMAIN-CONTAINING PROTEIN"/>
    <property type="match status" value="1"/>
</dbReference>
<keyword evidence="3" id="KW-1185">Reference proteome</keyword>
<dbReference type="Pfam" id="PF01656">
    <property type="entry name" value="CbiA"/>
    <property type="match status" value="1"/>
</dbReference>
<accession>A0ABU0IPA5</accession>
<feature type="domain" description="CobQ/CobB/MinD/ParA nucleotide binding" evidence="1">
    <location>
        <begin position="4"/>
        <end position="112"/>
    </location>
</feature>
<evidence type="ECO:0000313" key="2">
    <source>
        <dbReference type="EMBL" id="MDQ0463842.1"/>
    </source>
</evidence>
<evidence type="ECO:0000313" key="3">
    <source>
        <dbReference type="Proteomes" id="UP001228905"/>
    </source>
</evidence>
<sequence>MKTLAVLSRKGGTGKTTVALHLAVAAQRAGRPAAMADLDRQHSLVEWRRRRPLGGPEVAECKAGALFTLQQAASRAADLLIVDTGPASDETTDHAVRCADLCLIVVRPCFFDIHAVAESAELVKRMGRPGLLVINQAPSRRNGVEMRSVGEAVRALKPLGLPISPIGLRSRAAYQHAEASGLAAQELDPDSAASAEIGALWRHVESLLWSSAELQSRSTAWPFQRAEAMAMAAPAE</sequence>
<dbReference type="Gene3D" id="3.40.50.300">
    <property type="entry name" value="P-loop containing nucleotide triphosphate hydrolases"/>
    <property type="match status" value="1"/>
</dbReference>
<proteinExistence type="predicted"/>
<organism evidence="2 3">
    <name type="scientific">Caulobacter ginsengisoli</name>
    <dbReference type="NCBI Taxonomy" id="400775"/>
    <lineage>
        <taxon>Bacteria</taxon>
        <taxon>Pseudomonadati</taxon>
        <taxon>Pseudomonadota</taxon>
        <taxon>Alphaproteobacteria</taxon>
        <taxon>Caulobacterales</taxon>
        <taxon>Caulobacteraceae</taxon>
        <taxon>Caulobacter</taxon>
    </lineage>
</organism>
<dbReference type="InterPro" id="IPR002586">
    <property type="entry name" value="CobQ/CobB/MinD/ParA_Nub-bd_dom"/>
</dbReference>
<name>A0ABU0IPA5_9CAUL</name>
<dbReference type="PANTHER" id="PTHR13696">
    <property type="entry name" value="P-LOOP CONTAINING NUCLEOSIDE TRIPHOSPHATE HYDROLASE"/>
    <property type="match status" value="1"/>
</dbReference>
<dbReference type="RefSeq" id="WP_307348056.1">
    <property type="nucleotide sequence ID" value="NZ_JAUSVS010000002.1"/>
</dbReference>
<evidence type="ECO:0000259" key="1">
    <source>
        <dbReference type="Pfam" id="PF01656"/>
    </source>
</evidence>
<dbReference type="CDD" id="cd02042">
    <property type="entry name" value="ParAB_family"/>
    <property type="match status" value="1"/>
</dbReference>
<protein>
    <submittedName>
        <fullName evidence="2">Chromosome partitioning protein</fullName>
    </submittedName>
</protein>
<reference evidence="2 3" key="1">
    <citation type="submission" date="2023-07" db="EMBL/GenBank/DDBJ databases">
        <title>Genomic Encyclopedia of Type Strains, Phase IV (KMG-IV): sequencing the most valuable type-strain genomes for metagenomic binning, comparative biology and taxonomic classification.</title>
        <authorList>
            <person name="Goeker M."/>
        </authorList>
    </citation>
    <scope>NUCLEOTIDE SEQUENCE [LARGE SCALE GENOMIC DNA]</scope>
    <source>
        <strain evidence="2 3">DSM 18695</strain>
    </source>
</reference>
<dbReference type="SUPFAM" id="SSF52540">
    <property type="entry name" value="P-loop containing nucleoside triphosphate hydrolases"/>
    <property type="match status" value="1"/>
</dbReference>
<comment type="caution">
    <text evidence="2">The sequence shown here is derived from an EMBL/GenBank/DDBJ whole genome shotgun (WGS) entry which is preliminary data.</text>
</comment>
<dbReference type="InterPro" id="IPR050678">
    <property type="entry name" value="DNA_Partitioning_ATPase"/>
</dbReference>
<dbReference type="InterPro" id="IPR027417">
    <property type="entry name" value="P-loop_NTPase"/>
</dbReference>